<organism evidence="1">
    <name type="scientific">marine sediment metagenome</name>
    <dbReference type="NCBI Taxonomy" id="412755"/>
    <lineage>
        <taxon>unclassified sequences</taxon>
        <taxon>metagenomes</taxon>
        <taxon>ecological metagenomes</taxon>
    </lineage>
</organism>
<evidence type="ECO:0000313" key="1">
    <source>
        <dbReference type="EMBL" id="KKK55140.1"/>
    </source>
</evidence>
<comment type="caution">
    <text evidence="1">The sequence shown here is derived from an EMBL/GenBank/DDBJ whole genome shotgun (WGS) entry which is preliminary data.</text>
</comment>
<sequence length="55" mass="6261">AIRTLRFQLSKLDSQVGPGTKKAIKLGIEALKLVKRLRHPEFLRYLCLLPGETED</sequence>
<name>A0A0F8X2R0_9ZZZZ</name>
<reference evidence="1" key="1">
    <citation type="journal article" date="2015" name="Nature">
        <title>Complex archaea that bridge the gap between prokaryotes and eukaryotes.</title>
        <authorList>
            <person name="Spang A."/>
            <person name="Saw J.H."/>
            <person name="Jorgensen S.L."/>
            <person name="Zaremba-Niedzwiedzka K."/>
            <person name="Martijn J."/>
            <person name="Lind A.E."/>
            <person name="van Eijk R."/>
            <person name="Schleper C."/>
            <person name="Guy L."/>
            <person name="Ettema T.J."/>
        </authorList>
    </citation>
    <scope>NUCLEOTIDE SEQUENCE</scope>
</reference>
<gene>
    <name evidence="1" type="ORF">LCGC14_3077560</name>
</gene>
<proteinExistence type="predicted"/>
<accession>A0A0F8X2R0</accession>
<dbReference type="EMBL" id="LAZR01065641">
    <property type="protein sequence ID" value="KKK55140.1"/>
    <property type="molecule type" value="Genomic_DNA"/>
</dbReference>
<protein>
    <submittedName>
        <fullName evidence="1">Uncharacterized protein</fullName>
    </submittedName>
</protein>
<feature type="non-terminal residue" evidence="1">
    <location>
        <position position="1"/>
    </location>
</feature>
<dbReference type="AlphaFoldDB" id="A0A0F8X2R0"/>